<evidence type="ECO:0008006" key="4">
    <source>
        <dbReference type="Google" id="ProtNLM"/>
    </source>
</evidence>
<name>A0A1G1YEJ3_9BACT</name>
<feature type="transmembrane region" description="Helical" evidence="1">
    <location>
        <begin position="57"/>
        <end position="77"/>
    </location>
</feature>
<protein>
    <recommendedName>
        <fullName evidence="4">VanZ-like domain-containing protein</fullName>
    </recommendedName>
</protein>
<dbReference type="AlphaFoldDB" id="A0A1G1YEJ3"/>
<keyword evidence="1" id="KW-1133">Transmembrane helix</keyword>
<dbReference type="Proteomes" id="UP000177310">
    <property type="component" value="Unassembled WGS sequence"/>
</dbReference>
<feature type="transmembrane region" description="Helical" evidence="1">
    <location>
        <begin position="12"/>
        <end position="37"/>
    </location>
</feature>
<evidence type="ECO:0000313" key="3">
    <source>
        <dbReference type="Proteomes" id="UP000177310"/>
    </source>
</evidence>
<sequence length="78" mass="8888">MLHKDKLEHALLSFLLAGLIYWLSASQLLTIFAVLLIGSLKEYYDQRRQKNTNRQSFADLLADVVGIAAGILLVKYFF</sequence>
<evidence type="ECO:0000256" key="1">
    <source>
        <dbReference type="SAM" id="Phobius"/>
    </source>
</evidence>
<evidence type="ECO:0000313" key="2">
    <source>
        <dbReference type="EMBL" id="OGY50226.1"/>
    </source>
</evidence>
<keyword evidence="1" id="KW-0812">Transmembrane</keyword>
<reference evidence="2 3" key="1">
    <citation type="journal article" date="2016" name="Nat. Commun.">
        <title>Thousands of microbial genomes shed light on interconnected biogeochemical processes in an aquifer system.</title>
        <authorList>
            <person name="Anantharaman K."/>
            <person name="Brown C.T."/>
            <person name="Hug L.A."/>
            <person name="Sharon I."/>
            <person name="Castelle C.J."/>
            <person name="Probst A.J."/>
            <person name="Thomas B.C."/>
            <person name="Singh A."/>
            <person name="Wilkins M.J."/>
            <person name="Karaoz U."/>
            <person name="Brodie E.L."/>
            <person name="Williams K.H."/>
            <person name="Hubbard S.S."/>
            <person name="Banfield J.F."/>
        </authorList>
    </citation>
    <scope>NUCLEOTIDE SEQUENCE [LARGE SCALE GENOMIC DNA]</scope>
</reference>
<organism evidence="2 3">
    <name type="scientific">Candidatus Buchananbacteria bacterium RIFCSPHIGHO2_02_FULL_56_16</name>
    <dbReference type="NCBI Taxonomy" id="1797542"/>
    <lineage>
        <taxon>Bacteria</taxon>
        <taxon>Candidatus Buchananiibacteriota</taxon>
    </lineage>
</organism>
<keyword evidence="1" id="KW-0472">Membrane</keyword>
<accession>A0A1G1YEJ3</accession>
<dbReference type="STRING" id="1797542.A3J59_04670"/>
<gene>
    <name evidence="2" type="ORF">A3J59_04670</name>
</gene>
<comment type="caution">
    <text evidence="2">The sequence shown here is derived from an EMBL/GenBank/DDBJ whole genome shotgun (WGS) entry which is preliminary data.</text>
</comment>
<proteinExistence type="predicted"/>
<dbReference type="EMBL" id="MHIL01000033">
    <property type="protein sequence ID" value="OGY50226.1"/>
    <property type="molecule type" value="Genomic_DNA"/>
</dbReference>